<organism evidence="3">
    <name type="scientific">Trypanosoma vivax (strain Y486)</name>
    <dbReference type="NCBI Taxonomy" id="1055687"/>
    <lineage>
        <taxon>Eukaryota</taxon>
        <taxon>Discoba</taxon>
        <taxon>Euglenozoa</taxon>
        <taxon>Kinetoplastea</taxon>
        <taxon>Metakinetoplastina</taxon>
        <taxon>Trypanosomatida</taxon>
        <taxon>Trypanosomatidae</taxon>
        <taxon>Trypanosoma</taxon>
        <taxon>Duttonella</taxon>
    </lineage>
</organism>
<feature type="domain" description="NAC-A/B" evidence="2">
    <location>
        <begin position="28"/>
        <end position="93"/>
    </location>
</feature>
<dbReference type="InterPro" id="IPR002715">
    <property type="entry name" value="Nas_poly-pep-assoc_cplx_dom"/>
</dbReference>
<sequence>MTAESVQDPHVEDDDVPTLEAADVPQVSKSSKRCAKAMAKMGLKPEPNIVKAHIRKNGSLSFLVNHPEVYRFPGTNTFIIFGEAQLGDAKTEAQEAAARAVSGVVSDDLNVLGAPAFSQVATEAPAKSQDDVKPGIDTNEMDVNVVMNVAHVDHDAARKALQDNKSDIVDAVLNLTFEGQKSRRKHKKR</sequence>
<dbReference type="PANTHER" id="PTHR21713">
    <property type="entry name" value="NASCENT POLYPEPTIDE ASSOCIATED COMPLEX ALPHA SUBUNIT-RELATED"/>
    <property type="match status" value="1"/>
</dbReference>
<dbReference type="CDD" id="cd22054">
    <property type="entry name" value="NAC_NACA"/>
    <property type="match status" value="1"/>
</dbReference>
<gene>
    <name evidence="3" type="ORF">TVY486_0903190</name>
</gene>
<dbReference type="Gene3D" id="1.10.8.10">
    <property type="entry name" value="DNA helicase RuvA subunit, C-terminal domain"/>
    <property type="match status" value="1"/>
</dbReference>
<dbReference type="SMART" id="SM01407">
    <property type="entry name" value="NAC"/>
    <property type="match status" value="1"/>
</dbReference>
<dbReference type="GO" id="GO:0005854">
    <property type="term" value="C:nascent polypeptide-associated complex"/>
    <property type="evidence" value="ECO:0007669"/>
    <property type="project" value="InterPro"/>
</dbReference>
<dbReference type="CDD" id="cd14278">
    <property type="entry name" value="UBA_NAC_like"/>
    <property type="match status" value="1"/>
</dbReference>
<dbReference type="VEuPathDB" id="TriTrypDB:TvY486_0903190"/>
<accession>G0U2J5</accession>
<reference evidence="3" key="1">
    <citation type="journal article" date="2012" name="Proc. Natl. Acad. Sci. U.S.A.">
        <title>Antigenic diversity is generated by distinct evolutionary mechanisms in African trypanosome species.</title>
        <authorList>
            <person name="Jackson A.P."/>
            <person name="Berry A."/>
            <person name="Aslett M."/>
            <person name="Allison H.C."/>
            <person name="Burton P."/>
            <person name="Vavrova-Anderson J."/>
            <person name="Brown R."/>
            <person name="Browne H."/>
            <person name="Corton N."/>
            <person name="Hauser H."/>
            <person name="Gamble J."/>
            <person name="Gilderthorp R."/>
            <person name="Marcello L."/>
            <person name="McQuillan J."/>
            <person name="Otto T.D."/>
            <person name="Quail M.A."/>
            <person name="Sanders M.J."/>
            <person name="van Tonder A."/>
            <person name="Ginger M.L."/>
            <person name="Field M.C."/>
            <person name="Barry J.D."/>
            <person name="Hertz-Fowler C."/>
            <person name="Berriman M."/>
        </authorList>
    </citation>
    <scope>NUCLEOTIDE SEQUENCE</scope>
    <source>
        <strain evidence="3">Y486</strain>
    </source>
</reference>
<dbReference type="PIRSF" id="PIRSF015901">
    <property type="entry name" value="NAC_alpha"/>
    <property type="match status" value="1"/>
</dbReference>
<dbReference type="InterPro" id="IPR038187">
    <property type="entry name" value="NAC_A/B_dom_sf"/>
</dbReference>
<evidence type="ECO:0000313" key="3">
    <source>
        <dbReference type="EMBL" id="CCC50498.1"/>
    </source>
</evidence>
<feature type="region of interest" description="Disordered" evidence="1">
    <location>
        <begin position="1"/>
        <end position="27"/>
    </location>
</feature>
<protein>
    <submittedName>
        <fullName evidence="3">Putative nascent polypeptide associated complex subunit</fullName>
    </submittedName>
</protein>
<dbReference type="Pfam" id="PF01849">
    <property type="entry name" value="NAC"/>
    <property type="match status" value="1"/>
</dbReference>
<proteinExistence type="predicted"/>
<dbReference type="EMBL" id="HE573025">
    <property type="protein sequence ID" value="CCC50498.1"/>
    <property type="molecule type" value="Genomic_DNA"/>
</dbReference>
<dbReference type="InterPro" id="IPR016641">
    <property type="entry name" value="EGD2/NACA0like"/>
</dbReference>
<dbReference type="PROSITE" id="PS51151">
    <property type="entry name" value="NAC_AB"/>
    <property type="match status" value="1"/>
</dbReference>
<name>G0U2J5_TRYVY</name>
<evidence type="ECO:0000259" key="2">
    <source>
        <dbReference type="PROSITE" id="PS51151"/>
    </source>
</evidence>
<evidence type="ECO:0000256" key="1">
    <source>
        <dbReference type="SAM" id="MobiDB-lite"/>
    </source>
</evidence>
<dbReference type="AlphaFoldDB" id="G0U2J5"/>
<dbReference type="Gene3D" id="2.20.70.30">
    <property type="entry name" value="Nascent polypeptide-associated complex domain"/>
    <property type="match status" value="1"/>
</dbReference>